<reference evidence="1" key="1">
    <citation type="submission" date="2020-02" db="EMBL/GenBank/DDBJ databases">
        <authorList>
            <person name="Meier V. D."/>
        </authorList>
    </citation>
    <scope>NUCLEOTIDE SEQUENCE</scope>
    <source>
        <strain evidence="1">AVDCRST_MAG35</strain>
    </source>
</reference>
<dbReference type="AlphaFoldDB" id="A0A6J4PUX3"/>
<feature type="non-terminal residue" evidence="1">
    <location>
        <position position="38"/>
    </location>
</feature>
<protein>
    <submittedName>
        <fullName evidence="1">Uncharacterized protein</fullName>
    </submittedName>
</protein>
<evidence type="ECO:0000313" key="1">
    <source>
        <dbReference type="EMBL" id="CAA9420288.1"/>
    </source>
</evidence>
<proteinExistence type="predicted"/>
<sequence length="38" mass="4111">MALATVTDDFLAHLAQRRAQPRWDPGEASAFLVVAATL</sequence>
<gene>
    <name evidence="1" type="ORF">AVDCRST_MAG35-1942</name>
</gene>
<dbReference type="Gene3D" id="6.10.250.2410">
    <property type="match status" value="1"/>
</dbReference>
<accession>A0A6J4PUX3</accession>
<dbReference type="EMBL" id="CADCUY010000406">
    <property type="protein sequence ID" value="CAA9420288.1"/>
    <property type="molecule type" value="Genomic_DNA"/>
</dbReference>
<organism evidence="1">
    <name type="scientific">uncultured Quadrisphaera sp</name>
    <dbReference type="NCBI Taxonomy" id="904978"/>
    <lineage>
        <taxon>Bacteria</taxon>
        <taxon>Bacillati</taxon>
        <taxon>Actinomycetota</taxon>
        <taxon>Actinomycetes</taxon>
        <taxon>Kineosporiales</taxon>
        <taxon>Kineosporiaceae</taxon>
        <taxon>Quadrisphaera</taxon>
        <taxon>environmental samples</taxon>
    </lineage>
</organism>
<name>A0A6J4PUX3_9ACTN</name>